<feature type="domain" description="MD-2-related lipid-recognition" evidence="3">
    <location>
        <begin position="36"/>
        <end position="188"/>
    </location>
</feature>
<dbReference type="InParanoid" id="A0A2Y9HMJ6"/>
<evidence type="ECO:0000256" key="1">
    <source>
        <dbReference type="ARBA" id="ARBA00022729"/>
    </source>
</evidence>
<keyword evidence="1 2" id="KW-0732">Signal</keyword>
<dbReference type="RefSeq" id="XP_021552847.1">
    <property type="nucleotide sequence ID" value="XM_021697172.2"/>
</dbReference>
<dbReference type="Pfam" id="PF02221">
    <property type="entry name" value="E1_DerP2_DerF2"/>
    <property type="match status" value="1"/>
</dbReference>
<dbReference type="GO" id="GO:0008047">
    <property type="term" value="F:enzyme activator activity"/>
    <property type="evidence" value="ECO:0007669"/>
    <property type="project" value="InterPro"/>
</dbReference>
<dbReference type="STRING" id="29088.A0A2Y9HMJ6"/>
<dbReference type="InterPro" id="IPR003172">
    <property type="entry name" value="ML_dom"/>
</dbReference>
<organism evidence="4 5">
    <name type="scientific">Neomonachus schauinslandi</name>
    <name type="common">Hawaiian monk seal</name>
    <name type="synonym">Monachus schauinslandi</name>
    <dbReference type="NCBI Taxonomy" id="29088"/>
    <lineage>
        <taxon>Eukaryota</taxon>
        <taxon>Metazoa</taxon>
        <taxon>Chordata</taxon>
        <taxon>Craniata</taxon>
        <taxon>Vertebrata</taxon>
        <taxon>Euteleostomi</taxon>
        <taxon>Mammalia</taxon>
        <taxon>Eutheria</taxon>
        <taxon>Laurasiatheria</taxon>
        <taxon>Carnivora</taxon>
        <taxon>Caniformia</taxon>
        <taxon>Pinnipedia</taxon>
        <taxon>Phocidae</taxon>
        <taxon>Monachinae</taxon>
        <taxon>Monachini</taxon>
        <taxon>Neomonachus</taxon>
    </lineage>
</organism>
<evidence type="ECO:0000259" key="3">
    <source>
        <dbReference type="SMART" id="SM00737"/>
    </source>
</evidence>
<name>A0A2Y9HMJ6_NEOSC</name>
<evidence type="ECO:0000256" key="2">
    <source>
        <dbReference type="SAM" id="SignalP"/>
    </source>
</evidence>
<dbReference type="Proteomes" id="UP000248481">
    <property type="component" value="Chromosome 7"/>
</dbReference>
<dbReference type="GeneID" id="110586858"/>
<accession>A0A2Y9HMJ6</accession>
<dbReference type="Gene3D" id="2.70.220.10">
    <property type="entry name" value="Ganglioside GM2 activator"/>
    <property type="match status" value="1"/>
</dbReference>
<dbReference type="InterPro" id="IPR028996">
    <property type="entry name" value="GM2-AP"/>
</dbReference>
<reference evidence="5" key="1">
    <citation type="submission" date="2025-08" db="UniProtKB">
        <authorList>
            <consortium name="RefSeq"/>
        </authorList>
    </citation>
    <scope>IDENTIFICATION</scope>
    <source>
        <tissue evidence="5">Blood</tissue>
    </source>
</reference>
<dbReference type="AlphaFoldDB" id="A0A2Y9HMJ6"/>
<dbReference type="InterPro" id="IPR036846">
    <property type="entry name" value="GM2-AP_sf"/>
</dbReference>
<dbReference type="PANTHER" id="PTHR17357:SF0">
    <property type="entry name" value="GANGLIOSIDE GM2 ACTIVATOR"/>
    <property type="match status" value="1"/>
</dbReference>
<feature type="signal peptide" evidence="2">
    <location>
        <begin position="1"/>
        <end position="24"/>
    </location>
</feature>
<protein>
    <submittedName>
        <fullName evidence="5">Ganglioside GM2 activator</fullName>
    </submittedName>
</protein>
<proteinExistence type="predicted"/>
<dbReference type="SUPFAM" id="SSF63707">
    <property type="entry name" value="Ganglioside M2 (gm2) activator"/>
    <property type="match status" value="1"/>
</dbReference>
<gene>
    <name evidence="5" type="primary">GM2A</name>
</gene>
<evidence type="ECO:0000313" key="4">
    <source>
        <dbReference type="Proteomes" id="UP000248481"/>
    </source>
</evidence>
<dbReference type="GO" id="GO:0009898">
    <property type="term" value="C:cytoplasmic side of plasma membrane"/>
    <property type="evidence" value="ECO:0007669"/>
    <property type="project" value="TreeGrafter"/>
</dbReference>
<dbReference type="GO" id="GO:0006689">
    <property type="term" value="P:ganglioside catabolic process"/>
    <property type="evidence" value="ECO:0007669"/>
    <property type="project" value="InterPro"/>
</dbReference>
<dbReference type="KEGG" id="nsu:110586858"/>
<dbReference type="PANTHER" id="PTHR17357">
    <property type="entry name" value="GM2 GANGLIOSIDE ACTIVATOR PROTEIN"/>
    <property type="match status" value="1"/>
</dbReference>
<feature type="chain" id="PRO_5015969544" evidence="2">
    <location>
        <begin position="25"/>
        <end position="193"/>
    </location>
</feature>
<sequence length="193" mass="20936">MIPKMQAPLLMALGLLLAGPAARARVHPNQLDSFYWENCDDEKDPVVLKSLTLEPDPIAFPGNMTISAEVQIGVPLSSPQKLELTIEKEVASFWVKVPCVEQIGSCTYEDFCQILGAFIPPGQPCPEPLHTYGLPCHCPIKVGIYALPKTEFTLPGTELPSWLSSGSYRIKSILSSGGKRLGCIKISASLKGK</sequence>
<evidence type="ECO:0000313" key="5">
    <source>
        <dbReference type="RefSeq" id="XP_021552847.1"/>
    </source>
</evidence>
<keyword evidence="4" id="KW-1185">Reference proteome</keyword>
<dbReference type="CTD" id="2760"/>
<dbReference type="GO" id="GO:0005319">
    <property type="term" value="F:lipid transporter activity"/>
    <property type="evidence" value="ECO:0007669"/>
    <property type="project" value="TreeGrafter"/>
</dbReference>
<dbReference type="SMART" id="SM00737">
    <property type="entry name" value="ML"/>
    <property type="match status" value="1"/>
</dbReference>